<comment type="caution">
    <text evidence="8">The sequence shown here is derived from an EMBL/GenBank/DDBJ whole genome shotgun (WGS) entry which is preliminary data.</text>
</comment>
<keyword evidence="9" id="KW-1185">Reference proteome</keyword>
<evidence type="ECO:0000259" key="7">
    <source>
        <dbReference type="Pfam" id="PF04335"/>
    </source>
</evidence>
<proteinExistence type="predicted"/>
<evidence type="ECO:0000256" key="2">
    <source>
        <dbReference type="ARBA" id="ARBA00022692"/>
    </source>
</evidence>
<dbReference type="GO" id="GO:0016020">
    <property type="term" value="C:membrane"/>
    <property type="evidence" value="ECO:0007669"/>
    <property type="project" value="UniProtKB-SubCell"/>
</dbReference>
<evidence type="ECO:0000313" key="8">
    <source>
        <dbReference type="EMBL" id="TLD95425.1"/>
    </source>
</evidence>
<name>A0A4U8T788_9HELI</name>
<feature type="compositionally biased region" description="Basic and acidic residues" evidence="5">
    <location>
        <begin position="305"/>
        <end position="338"/>
    </location>
</feature>
<comment type="subcellular location">
    <subcellularLocation>
        <location evidence="1">Membrane</location>
        <topology evidence="1">Single-pass membrane protein</topology>
    </subcellularLocation>
</comment>
<organism evidence="8 9">
    <name type="scientific">Helicobacter jaachi</name>
    <dbReference type="NCBI Taxonomy" id="1677920"/>
    <lineage>
        <taxon>Bacteria</taxon>
        <taxon>Pseudomonadati</taxon>
        <taxon>Campylobacterota</taxon>
        <taxon>Epsilonproteobacteria</taxon>
        <taxon>Campylobacterales</taxon>
        <taxon>Helicobacteraceae</taxon>
        <taxon>Helicobacter</taxon>
    </lineage>
</organism>
<gene>
    <name evidence="8" type="ORF">LS71_008410</name>
</gene>
<dbReference type="CDD" id="cd16424">
    <property type="entry name" value="VirB8"/>
    <property type="match status" value="1"/>
</dbReference>
<dbReference type="Proteomes" id="UP000029733">
    <property type="component" value="Unassembled WGS sequence"/>
</dbReference>
<dbReference type="AlphaFoldDB" id="A0A4U8T788"/>
<keyword evidence="4 6" id="KW-0472">Membrane</keyword>
<evidence type="ECO:0000256" key="3">
    <source>
        <dbReference type="ARBA" id="ARBA00022989"/>
    </source>
</evidence>
<protein>
    <recommendedName>
        <fullName evidence="7">Bacterial virulence protein VirB8 domain-containing protein</fullName>
    </recommendedName>
</protein>
<feature type="transmembrane region" description="Helical" evidence="6">
    <location>
        <begin position="39"/>
        <end position="57"/>
    </location>
</feature>
<feature type="domain" description="Bacterial virulence protein VirB8" evidence="7">
    <location>
        <begin position="39"/>
        <end position="216"/>
    </location>
</feature>
<sequence length="355" mass="41368">MNEAKHIKIDTIFQTIQDANVLLRTEQKTHEFVVNLNKGLIALAIVQLILIICLFPLKEKEPYLVGFSNATQNFVHIEKANEKITANQALVRSLISAYVLNRETINRFDDTERYEVVRLQSSQKVWQTFENIVAQEDSIYGNSNLERGVRIVNVAIIKDGYAQVEAQIGLFAVGVLQSQKRYRISLIYHFNELDIDFKSIPKNPTGFEVKEYSVTEIATIKELDEANKVNPDLVKSKIKKKEINKNDSNEFLRDDYQYKHKDTIEGDVPKDESDKETKIEFDFEKEAQKSPSQKRKELNDEIKKMRKEQEEKEKILAAQRKQQEALELEEQKERESKMKQQSQQQGERNEPNPFE</sequence>
<dbReference type="SUPFAM" id="SSF54427">
    <property type="entry name" value="NTF2-like"/>
    <property type="match status" value="1"/>
</dbReference>
<dbReference type="EMBL" id="JRPR02000009">
    <property type="protein sequence ID" value="TLD95425.1"/>
    <property type="molecule type" value="Genomic_DNA"/>
</dbReference>
<evidence type="ECO:0000256" key="1">
    <source>
        <dbReference type="ARBA" id="ARBA00004167"/>
    </source>
</evidence>
<evidence type="ECO:0000256" key="5">
    <source>
        <dbReference type="SAM" id="MobiDB-lite"/>
    </source>
</evidence>
<evidence type="ECO:0000256" key="6">
    <source>
        <dbReference type="SAM" id="Phobius"/>
    </source>
</evidence>
<reference evidence="8 9" key="1">
    <citation type="journal article" date="2014" name="Genome Announc.">
        <title>Draft genome sequences of eight enterohepatic helicobacter species isolated from both laboratory and wild rodents.</title>
        <authorList>
            <person name="Sheh A."/>
            <person name="Shen Z."/>
            <person name="Fox J.G."/>
        </authorList>
    </citation>
    <scope>NUCLEOTIDE SEQUENCE [LARGE SCALE GENOMIC DNA]</scope>
    <source>
        <strain evidence="8 9">MIT 09-6949</strain>
    </source>
</reference>
<keyword evidence="3 6" id="KW-1133">Transmembrane helix</keyword>
<keyword evidence="2 6" id="KW-0812">Transmembrane</keyword>
<evidence type="ECO:0000256" key="4">
    <source>
        <dbReference type="ARBA" id="ARBA00023136"/>
    </source>
</evidence>
<dbReference type="InterPro" id="IPR032710">
    <property type="entry name" value="NTF2-like_dom_sf"/>
</dbReference>
<dbReference type="Pfam" id="PF04335">
    <property type="entry name" value="VirB8"/>
    <property type="match status" value="1"/>
</dbReference>
<evidence type="ECO:0000313" key="9">
    <source>
        <dbReference type="Proteomes" id="UP000029733"/>
    </source>
</evidence>
<dbReference type="OrthoDB" id="5353980at2"/>
<accession>A0A4U8T788</accession>
<dbReference type="Gene3D" id="3.10.450.230">
    <property type="entry name" value="VirB8 protein"/>
    <property type="match status" value="1"/>
</dbReference>
<dbReference type="InterPro" id="IPR007430">
    <property type="entry name" value="VirB8"/>
</dbReference>
<feature type="region of interest" description="Disordered" evidence="5">
    <location>
        <begin position="305"/>
        <end position="355"/>
    </location>
</feature>